<evidence type="ECO:0000313" key="2">
    <source>
        <dbReference type="EMBL" id="MDO4842837.1"/>
    </source>
</evidence>
<dbReference type="InterPro" id="IPR047951">
    <property type="entry name" value="Transpos_ISL3"/>
</dbReference>
<dbReference type="PANTHER" id="PTHR33498">
    <property type="entry name" value="TRANSPOSASE FOR INSERTION SEQUENCE ELEMENT IS1557"/>
    <property type="match status" value="1"/>
</dbReference>
<organism evidence="2 3">
    <name type="scientific">Phoenicibacter congonensis</name>
    <dbReference type="NCBI Taxonomy" id="1944646"/>
    <lineage>
        <taxon>Bacteria</taxon>
        <taxon>Bacillati</taxon>
        <taxon>Actinomycetota</taxon>
        <taxon>Coriobacteriia</taxon>
        <taxon>Eggerthellales</taxon>
        <taxon>Eggerthellaceae</taxon>
        <taxon>Phoenicibacter</taxon>
    </lineage>
</organism>
<dbReference type="NCBIfam" id="NF033550">
    <property type="entry name" value="transpos_ISL3"/>
    <property type="match status" value="1"/>
</dbReference>
<keyword evidence="3" id="KW-1185">Reference proteome</keyword>
<dbReference type="Pfam" id="PF01610">
    <property type="entry name" value="DDE_Tnp_ISL3"/>
    <property type="match status" value="1"/>
</dbReference>
<comment type="caution">
    <text evidence="2">The sequence shown here is derived from an EMBL/GenBank/DDBJ whole genome shotgun (WGS) entry which is preliminary data.</text>
</comment>
<protein>
    <submittedName>
        <fullName evidence="2">ISL3 family transposase</fullName>
    </submittedName>
</protein>
<dbReference type="PANTHER" id="PTHR33498:SF1">
    <property type="entry name" value="TRANSPOSASE FOR INSERTION SEQUENCE ELEMENT IS1557"/>
    <property type="match status" value="1"/>
</dbReference>
<dbReference type="EMBL" id="JAUMVS010000333">
    <property type="protein sequence ID" value="MDO4842837.1"/>
    <property type="molecule type" value="Genomic_DNA"/>
</dbReference>
<sequence length="458" mass="54169">LFNLEDANVSKIDCFHIGNDELIIDITLVQSNEPCPICSCDTPKIKGYTLKKINHSLLTDRRCTIHYHARRYICPICKRTYYEHNPFVFQSQKISVLTVTNVLTDLKNFNETFSSVAARYHISPTTVASLFDTHVSIDRRTLPEHICIDECYAFKSSNSKYVCMLLDFDTHKPIDILNSRRIDHLRSYLLSIDKSERANVKIVCSDMYDTYRTISLSLFPNAVHIVDHYHLQADLNRAVDAVRIRIMRNVHRNNESDKYYLLKHFNWLIYKSEESEEEIKKLDKKGKLPLFDPNRERKYNKHFKCYLNYYEIRDMLKDLHPDLREAWDLKDDVVDFYTSCTIDTAEDKLNELIKKFKSSPVKEMKEFGKTLYKWRKEIINSFHIVGYNYRVDSDTGHVVVQTKKMNNAIIENRNAILKCLKKNANGYTNWIRFRNRAMYVLDKDAKYSLYPIKKKEVK</sequence>
<feature type="domain" description="Transposase IS204/IS1001/IS1096/IS1165 DDE" evidence="1">
    <location>
        <begin position="146"/>
        <end position="383"/>
    </location>
</feature>
<dbReference type="InterPro" id="IPR002560">
    <property type="entry name" value="Transposase_DDE"/>
</dbReference>
<name>A0AA43RN52_9ACTN</name>
<proteinExistence type="predicted"/>
<gene>
    <name evidence="2" type="ORF">Q3982_09200</name>
</gene>
<dbReference type="Proteomes" id="UP001168575">
    <property type="component" value="Unassembled WGS sequence"/>
</dbReference>
<evidence type="ECO:0000259" key="1">
    <source>
        <dbReference type="Pfam" id="PF01610"/>
    </source>
</evidence>
<evidence type="ECO:0000313" key="3">
    <source>
        <dbReference type="Proteomes" id="UP001168575"/>
    </source>
</evidence>
<reference evidence="2" key="1">
    <citation type="submission" date="2023-07" db="EMBL/GenBank/DDBJ databases">
        <title>Between Cages and Wild: Unraveling the Impact of Captivity on Animal Microbiomes and Antimicrobial Resistance.</title>
        <authorList>
            <person name="Schmartz G.P."/>
            <person name="Rehner J."/>
            <person name="Schuff M.J."/>
            <person name="Becker S.L."/>
            <person name="Kravczyk M."/>
            <person name="Gurevich A."/>
            <person name="Francke R."/>
            <person name="Mueller R."/>
            <person name="Keller V."/>
            <person name="Keller A."/>
        </authorList>
    </citation>
    <scope>NUCLEOTIDE SEQUENCE</scope>
    <source>
        <strain evidence="2">S12M_St_49</strain>
    </source>
</reference>
<dbReference type="AlphaFoldDB" id="A0AA43RN52"/>
<feature type="non-terminal residue" evidence="2">
    <location>
        <position position="1"/>
    </location>
</feature>
<accession>A0AA43RN52</accession>